<evidence type="ECO:0000256" key="6">
    <source>
        <dbReference type="ARBA" id="ARBA00022989"/>
    </source>
</evidence>
<dbReference type="FunFam" id="2.60.40.60:FF:000116">
    <property type="entry name" value="Dachsous cadherin-related 2"/>
    <property type="match status" value="1"/>
</dbReference>
<keyword evidence="2" id="KW-0812">Transmembrane</keyword>
<dbReference type="PANTHER" id="PTHR24027">
    <property type="entry name" value="CADHERIN-23"/>
    <property type="match status" value="1"/>
</dbReference>
<evidence type="ECO:0000256" key="9">
    <source>
        <dbReference type="PROSITE-ProRule" id="PRU00043"/>
    </source>
</evidence>
<protein>
    <recommendedName>
        <fullName evidence="10">Cadherin domain-containing protein</fullName>
    </recommendedName>
</protein>
<sequence length="406" mass="44776">VAASDIDANSVLTFNVVGSYESRLFFFNGSYLMAHKLDAENFTSHIVQINVSDGVHQDTAGVNVTVLDMNDNMPIITASTNLSMPEDTKPNSPVTVVKATDADVTNTGFTYVLLHSFGHFDIDPKNGTIMLISDLNFKESSSYSLTVRVYDSGTPPKSSETQIIINVNETNKHCPKFSNASYIFMANENDTNTNFTVEAKDVDEGPAGNVSYSIVQGNDAALFNINNHSGIIKFNRSPLYRYTPYFLMVNATDHATHPCSGTANVTIHVNDVNEPPVWAFDHSHIYVNNGTKNGTTILTVHAVDYDHKPEFKSITYSLKDNSTFKIDRQNGTVMANMDLTQLSNYTLPVFAQDDGNLSINTTVLIEVLNIQITSQNVTIEEGHDPYCFYNATTNANAEGEIIFKLE</sequence>
<dbReference type="GO" id="GO:0005509">
    <property type="term" value="F:calcium ion binding"/>
    <property type="evidence" value="ECO:0007669"/>
    <property type="project" value="UniProtKB-UniRule"/>
</dbReference>
<dbReference type="SMART" id="SM00112">
    <property type="entry name" value="CA"/>
    <property type="match status" value="4"/>
</dbReference>
<feature type="domain" description="Cadherin" evidence="10">
    <location>
        <begin position="1"/>
        <end position="76"/>
    </location>
</feature>
<evidence type="ECO:0000256" key="4">
    <source>
        <dbReference type="ARBA" id="ARBA00022837"/>
    </source>
</evidence>
<comment type="caution">
    <text evidence="11">The sequence shown here is derived from an EMBL/GenBank/DDBJ whole genome shotgun (WGS) entry which is preliminary data.</text>
</comment>
<gene>
    <name evidence="11" type="ORF">ACJMK2_034582</name>
</gene>
<dbReference type="Pfam" id="PF00028">
    <property type="entry name" value="Cadherin"/>
    <property type="match status" value="3"/>
</dbReference>
<accession>A0ABD3WVJ0</accession>
<keyword evidence="3" id="KW-0677">Repeat</keyword>
<dbReference type="EMBL" id="JBJQND010000005">
    <property type="protein sequence ID" value="KAL3876788.1"/>
    <property type="molecule type" value="Genomic_DNA"/>
</dbReference>
<name>A0ABD3WVJ0_SINWO</name>
<dbReference type="Proteomes" id="UP001634394">
    <property type="component" value="Unassembled WGS sequence"/>
</dbReference>
<dbReference type="InterPro" id="IPR015919">
    <property type="entry name" value="Cadherin-like_sf"/>
</dbReference>
<feature type="non-terminal residue" evidence="11">
    <location>
        <position position="1"/>
    </location>
</feature>
<dbReference type="PROSITE" id="PS00232">
    <property type="entry name" value="CADHERIN_1"/>
    <property type="match status" value="1"/>
</dbReference>
<feature type="non-terminal residue" evidence="11">
    <location>
        <position position="406"/>
    </location>
</feature>
<evidence type="ECO:0000259" key="10">
    <source>
        <dbReference type="PROSITE" id="PS50268"/>
    </source>
</evidence>
<dbReference type="AlphaFoldDB" id="A0ABD3WVJ0"/>
<dbReference type="PANTHER" id="PTHR24027:SF438">
    <property type="entry name" value="CADHERIN 23"/>
    <property type="match status" value="1"/>
</dbReference>
<keyword evidence="12" id="KW-1185">Reference proteome</keyword>
<evidence type="ECO:0000256" key="5">
    <source>
        <dbReference type="ARBA" id="ARBA00022889"/>
    </source>
</evidence>
<keyword evidence="5" id="KW-0130">Cell adhesion</keyword>
<organism evidence="11 12">
    <name type="scientific">Sinanodonta woodiana</name>
    <name type="common">Chinese pond mussel</name>
    <name type="synonym">Anodonta woodiana</name>
    <dbReference type="NCBI Taxonomy" id="1069815"/>
    <lineage>
        <taxon>Eukaryota</taxon>
        <taxon>Metazoa</taxon>
        <taxon>Spiralia</taxon>
        <taxon>Lophotrochozoa</taxon>
        <taxon>Mollusca</taxon>
        <taxon>Bivalvia</taxon>
        <taxon>Autobranchia</taxon>
        <taxon>Heteroconchia</taxon>
        <taxon>Palaeoheterodonta</taxon>
        <taxon>Unionida</taxon>
        <taxon>Unionoidea</taxon>
        <taxon>Unionidae</taxon>
        <taxon>Unioninae</taxon>
        <taxon>Sinanodonta</taxon>
    </lineage>
</organism>
<dbReference type="InterPro" id="IPR002126">
    <property type="entry name" value="Cadherin-like_dom"/>
</dbReference>
<evidence type="ECO:0000313" key="11">
    <source>
        <dbReference type="EMBL" id="KAL3876788.1"/>
    </source>
</evidence>
<keyword evidence="7" id="KW-0472">Membrane</keyword>
<evidence type="ECO:0000256" key="1">
    <source>
        <dbReference type="ARBA" id="ARBA00004370"/>
    </source>
</evidence>
<feature type="domain" description="Cadherin" evidence="10">
    <location>
        <begin position="287"/>
        <end position="387"/>
    </location>
</feature>
<proteinExistence type="predicted"/>
<dbReference type="InterPro" id="IPR020894">
    <property type="entry name" value="Cadherin_CS"/>
</dbReference>
<evidence type="ECO:0000256" key="3">
    <source>
        <dbReference type="ARBA" id="ARBA00022737"/>
    </source>
</evidence>
<dbReference type="GO" id="GO:0007155">
    <property type="term" value="P:cell adhesion"/>
    <property type="evidence" value="ECO:0007669"/>
    <property type="project" value="UniProtKB-KW"/>
</dbReference>
<dbReference type="PRINTS" id="PR00205">
    <property type="entry name" value="CADHERIN"/>
</dbReference>
<comment type="subcellular location">
    <subcellularLocation>
        <location evidence="1">Membrane</location>
    </subcellularLocation>
</comment>
<keyword evidence="8" id="KW-0325">Glycoprotein</keyword>
<dbReference type="SUPFAM" id="SSF49313">
    <property type="entry name" value="Cadherin-like"/>
    <property type="match status" value="4"/>
</dbReference>
<feature type="domain" description="Cadherin" evidence="10">
    <location>
        <begin position="76"/>
        <end position="177"/>
    </location>
</feature>
<dbReference type="CDD" id="cd11304">
    <property type="entry name" value="Cadherin_repeat"/>
    <property type="match status" value="4"/>
</dbReference>
<evidence type="ECO:0000313" key="12">
    <source>
        <dbReference type="Proteomes" id="UP001634394"/>
    </source>
</evidence>
<feature type="domain" description="Cadherin" evidence="10">
    <location>
        <begin position="178"/>
        <end position="278"/>
    </location>
</feature>
<dbReference type="InterPro" id="IPR039808">
    <property type="entry name" value="Cadherin"/>
</dbReference>
<evidence type="ECO:0000256" key="8">
    <source>
        <dbReference type="ARBA" id="ARBA00023180"/>
    </source>
</evidence>
<keyword evidence="6" id="KW-1133">Transmembrane helix</keyword>
<dbReference type="Gene3D" id="2.60.40.60">
    <property type="entry name" value="Cadherins"/>
    <property type="match status" value="4"/>
</dbReference>
<dbReference type="GO" id="GO:0016020">
    <property type="term" value="C:membrane"/>
    <property type="evidence" value="ECO:0007669"/>
    <property type="project" value="UniProtKB-SubCell"/>
</dbReference>
<evidence type="ECO:0000256" key="7">
    <source>
        <dbReference type="ARBA" id="ARBA00023136"/>
    </source>
</evidence>
<dbReference type="PROSITE" id="PS50268">
    <property type="entry name" value="CADHERIN_2"/>
    <property type="match status" value="4"/>
</dbReference>
<evidence type="ECO:0000256" key="2">
    <source>
        <dbReference type="ARBA" id="ARBA00022692"/>
    </source>
</evidence>
<reference evidence="11 12" key="1">
    <citation type="submission" date="2024-11" db="EMBL/GenBank/DDBJ databases">
        <title>Chromosome-level genome assembly of the freshwater bivalve Anodonta woodiana.</title>
        <authorList>
            <person name="Chen X."/>
        </authorList>
    </citation>
    <scope>NUCLEOTIDE SEQUENCE [LARGE SCALE GENOMIC DNA]</scope>
    <source>
        <strain evidence="11">MN2024</strain>
        <tissue evidence="11">Gills</tissue>
    </source>
</reference>
<keyword evidence="4 9" id="KW-0106">Calcium</keyword>